<evidence type="ECO:0000313" key="3">
    <source>
        <dbReference type="EMBL" id="KAB1206043.1"/>
    </source>
</evidence>
<feature type="compositionally biased region" description="Polar residues" evidence="1">
    <location>
        <begin position="180"/>
        <end position="191"/>
    </location>
</feature>
<name>A0A6A1V2E0_9ROSI</name>
<proteinExistence type="predicted"/>
<reference evidence="2" key="1">
    <citation type="submission" date="2018-07" db="EMBL/GenBank/DDBJ databases">
        <authorList>
            <person name="Gao Z.-S."/>
            <person name="Jia H.-M."/>
            <person name="Jia H.-J."/>
            <person name="Cai Q.-L."/>
            <person name="Wang Y."/>
            <person name="Zhao H.-B."/>
        </authorList>
    </citation>
    <scope>NUCLEOTIDE SEQUENCE</scope>
    <source>
        <tissue evidence="2">Leaves</tissue>
    </source>
</reference>
<feature type="compositionally biased region" description="Basic residues" evidence="1">
    <location>
        <begin position="195"/>
        <end position="208"/>
    </location>
</feature>
<feature type="region of interest" description="Disordered" evidence="1">
    <location>
        <begin position="170"/>
        <end position="215"/>
    </location>
</feature>
<keyword evidence="4" id="KW-1185">Reference proteome</keyword>
<dbReference type="AlphaFoldDB" id="A0A6A1V2E0"/>
<reference evidence="2 4" key="2">
    <citation type="journal article" date="2019" name="Plant Biotechnol. J.">
        <title>The red bayberry genome and genetic basis of sex determination.</title>
        <authorList>
            <person name="Jia H.M."/>
            <person name="Jia H.J."/>
            <person name="Cai Q.L."/>
            <person name="Wang Y."/>
            <person name="Zhao H.B."/>
            <person name="Yang W.F."/>
            <person name="Wang G.Y."/>
            <person name="Li Y.H."/>
            <person name="Zhan D.L."/>
            <person name="Shen Y.T."/>
            <person name="Niu Q.F."/>
            <person name="Chang L."/>
            <person name="Qiu J."/>
            <person name="Zhao L."/>
            <person name="Xie H.B."/>
            <person name="Fu W.Y."/>
            <person name="Jin J."/>
            <person name="Li X.W."/>
            <person name="Jiao Y."/>
            <person name="Zhou C.C."/>
            <person name="Tu T."/>
            <person name="Chai C.Y."/>
            <person name="Gao J.L."/>
            <person name="Fan L.J."/>
            <person name="van de Weg E."/>
            <person name="Wang J.Y."/>
            <person name="Gao Z.S."/>
        </authorList>
    </citation>
    <scope>NUCLEOTIDE SEQUENCE [LARGE SCALE GENOMIC DNA]</scope>
    <source>
        <tissue evidence="2">Leaves</tissue>
    </source>
</reference>
<sequence>MMSFKWLSVARENKCLFYIFYPSLRGVGDDNNEYEGDTDEESERHQIWVNDPFWNVSWDFCGHEFQRFSTHPEESQFTRHAMEMETNIFPTHLEVSQFAGHATKMETYSVSGKPTKSASKASASQPNTKSKGKAKVVAAGGSASQPLFNTTMSKKGKAKAAAIGVSASQPAGRATKATRRTSASQPASEIASQIRAHKAERRASKRLRGQVGSRQPNTEPIVADLAKILLAKKSEQVLDVHWEILEPEGRKSSL</sequence>
<feature type="region of interest" description="Disordered" evidence="1">
    <location>
        <begin position="109"/>
        <end position="135"/>
    </location>
</feature>
<comment type="caution">
    <text evidence="2">The sequence shown here is derived from an EMBL/GenBank/DDBJ whole genome shotgun (WGS) entry which is preliminary data.</text>
</comment>
<evidence type="ECO:0000313" key="2">
    <source>
        <dbReference type="EMBL" id="KAB1206037.1"/>
    </source>
</evidence>
<evidence type="ECO:0000313" key="4">
    <source>
        <dbReference type="Proteomes" id="UP000516437"/>
    </source>
</evidence>
<dbReference type="Proteomes" id="UP000516437">
    <property type="component" value="Chromosome 7"/>
</dbReference>
<dbReference type="EMBL" id="RXIC02000025">
    <property type="protein sequence ID" value="KAB1206037.1"/>
    <property type="molecule type" value="Genomic_DNA"/>
</dbReference>
<organism evidence="2 4">
    <name type="scientific">Morella rubra</name>
    <name type="common">Chinese bayberry</name>
    <dbReference type="NCBI Taxonomy" id="262757"/>
    <lineage>
        <taxon>Eukaryota</taxon>
        <taxon>Viridiplantae</taxon>
        <taxon>Streptophyta</taxon>
        <taxon>Embryophyta</taxon>
        <taxon>Tracheophyta</taxon>
        <taxon>Spermatophyta</taxon>
        <taxon>Magnoliopsida</taxon>
        <taxon>eudicotyledons</taxon>
        <taxon>Gunneridae</taxon>
        <taxon>Pentapetalae</taxon>
        <taxon>rosids</taxon>
        <taxon>fabids</taxon>
        <taxon>Fagales</taxon>
        <taxon>Myricaceae</taxon>
        <taxon>Morella</taxon>
    </lineage>
</organism>
<gene>
    <name evidence="2" type="ORF">CJ030_MR7G009266</name>
    <name evidence="3" type="ORF">CJ030_MR7G009272</name>
</gene>
<dbReference type="EMBL" id="RXIC02000025">
    <property type="protein sequence ID" value="KAB1206043.1"/>
    <property type="molecule type" value="Genomic_DNA"/>
</dbReference>
<protein>
    <submittedName>
        <fullName evidence="2">Uncharacterized protein</fullName>
    </submittedName>
</protein>
<reference evidence="2" key="3">
    <citation type="submission" date="2019-09" db="EMBL/GenBank/DDBJ databases">
        <authorList>
            <person name="Gao Z."/>
        </authorList>
    </citation>
    <scope>NUCLEOTIDE SEQUENCE</scope>
    <source>
        <tissue evidence="2">Leaves</tissue>
    </source>
</reference>
<accession>A0A6A1V2E0</accession>
<evidence type="ECO:0000256" key="1">
    <source>
        <dbReference type="SAM" id="MobiDB-lite"/>
    </source>
</evidence>